<name>A0A507CMV1_9FUNG</name>
<feature type="compositionally biased region" description="Low complexity" evidence="1">
    <location>
        <begin position="33"/>
        <end position="48"/>
    </location>
</feature>
<dbReference type="Gene3D" id="3.90.960.10">
    <property type="entry name" value="YbaK/aminoacyl-tRNA synthetase-associated domain"/>
    <property type="match status" value="1"/>
</dbReference>
<dbReference type="GO" id="GO:0002161">
    <property type="term" value="F:aminoacyl-tRNA deacylase activity"/>
    <property type="evidence" value="ECO:0007669"/>
    <property type="project" value="InterPro"/>
</dbReference>
<dbReference type="Proteomes" id="UP000317494">
    <property type="component" value="Unassembled WGS sequence"/>
</dbReference>
<dbReference type="OrthoDB" id="1058301at2759"/>
<feature type="compositionally biased region" description="Polar residues" evidence="1">
    <location>
        <begin position="19"/>
        <end position="32"/>
    </location>
</feature>
<dbReference type="STRING" id="286115.A0A507CMV1"/>
<accession>A0A507CMV1</accession>
<proteinExistence type="predicted"/>
<keyword evidence="2" id="KW-0436">Ligase</keyword>
<feature type="region of interest" description="Disordered" evidence="1">
    <location>
        <begin position="1"/>
        <end position="48"/>
    </location>
</feature>
<dbReference type="AlphaFoldDB" id="A0A507CMV1"/>
<dbReference type="GO" id="GO:0016874">
    <property type="term" value="F:ligase activity"/>
    <property type="evidence" value="ECO:0007669"/>
    <property type="project" value="UniProtKB-KW"/>
</dbReference>
<evidence type="ECO:0000256" key="1">
    <source>
        <dbReference type="SAM" id="MobiDB-lite"/>
    </source>
</evidence>
<dbReference type="InterPro" id="IPR036754">
    <property type="entry name" value="YbaK/aa-tRNA-synt-asso_dom_sf"/>
</dbReference>
<reference evidence="4 5" key="1">
    <citation type="journal article" date="2019" name="Sci. Rep.">
        <title>Comparative genomics of chytrid fungi reveal insights into the obligate biotrophic and pathogenic lifestyle of Synchytrium endobioticum.</title>
        <authorList>
            <person name="van de Vossenberg B.T.L.H."/>
            <person name="Warris S."/>
            <person name="Nguyen H.D.T."/>
            <person name="van Gent-Pelzer M.P.E."/>
            <person name="Joly D.L."/>
            <person name="van de Geest H.C."/>
            <person name="Bonants P.J.M."/>
            <person name="Smith D.S."/>
            <person name="Levesque C.A."/>
            <person name="van der Lee T.A.J."/>
        </authorList>
    </citation>
    <scope>NUCLEOTIDE SEQUENCE [LARGE SCALE GENOMIC DNA]</scope>
    <source>
        <strain evidence="3 5">LEV6574</strain>
        <strain evidence="2 4">MB42</strain>
    </source>
</reference>
<evidence type="ECO:0000313" key="3">
    <source>
        <dbReference type="EMBL" id="TPX42654.1"/>
    </source>
</evidence>
<dbReference type="PANTHER" id="PTHR30411:SF4">
    <property type="entry name" value="YBAK_AMINOACYL-TRNA SYNTHETASE-ASSOCIATED DOMAIN-CONTAINING PROTEIN"/>
    <property type="match status" value="1"/>
</dbReference>
<evidence type="ECO:0000313" key="2">
    <source>
        <dbReference type="EMBL" id="TPX40375.1"/>
    </source>
</evidence>
<dbReference type="PANTHER" id="PTHR30411">
    <property type="entry name" value="CYTOPLASMIC PROTEIN"/>
    <property type="match status" value="1"/>
</dbReference>
<gene>
    <name evidence="2" type="primary">AIM10</name>
    <name evidence="3" type="ORF">SeLEV6574_g05476</name>
    <name evidence="2" type="ORF">SeMB42_g06033</name>
</gene>
<keyword evidence="4" id="KW-1185">Reference proteome</keyword>
<dbReference type="Proteomes" id="UP000320475">
    <property type="component" value="Unassembled WGS sequence"/>
</dbReference>
<dbReference type="EMBL" id="QEAN01000316">
    <property type="protein sequence ID" value="TPX40375.1"/>
    <property type="molecule type" value="Genomic_DNA"/>
</dbReference>
<evidence type="ECO:0000313" key="5">
    <source>
        <dbReference type="Proteomes" id="UP000320475"/>
    </source>
</evidence>
<organism evidence="2 4">
    <name type="scientific">Synchytrium endobioticum</name>
    <dbReference type="NCBI Taxonomy" id="286115"/>
    <lineage>
        <taxon>Eukaryota</taxon>
        <taxon>Fungi</taxon>
        <taxon>Fungi incertae sedis</taxon>
        <taxon>Chytridiomycota</taxon>
        <taxon>Chytridiomycota incertae sedis</taxon>
        <taxon>Chytridiomycetes</taxon>
        <taxon>Synchytriales</taxon>
        <taxon>Synchytriaceae</taxon>
        <taxon>Synchytrium</taxon>
    </lineage>
</organism>
<dbReference type="EMBL" id="QEAM01000259">
    <property type="protein sequence ID" value="TPX42654.1"/>
    <property type="molecule type" value="Genomic_DNA"/>
</dbReference>
<dbReference type="SUPFAM" id="SSF55826">
    <property type="entry name" value="YbaK/ProRS associated domain"/>
    <property type="match status" value="1"/>
</dbReference>
<evidence type="ECO:0000313" key="4">
    <source>
        <dbReference type="Proteomes" id="UP000317494"/>
    </source>
</evidence>
<feature type="compositionally biased region" description="Polar residues" evidence="1">
    <location>
        <begin position="1"/>
        <end position="11"/>
    </location>
</feature>
<protein>
    <submittedName>
        <fullName evidence="2">Proline---tRNA ligase</fullName>
    </submittedName>
</protein>
<dbReference type="VEuPathDB" id="FungiDB:SeMB42_g06033"/>
<comment type="caution">
    <text evidence="2">The sequence shown here is derived from an EMBL/GenBank/DDBJ whole genome shotgun (WGS) entry which is preliminary data.</text>
</comment>
<sequence length="277" mass="30753">MTLHTVSSSTKPDPRSKAGVQQSSLHSSANGAQTPSSSPSQPSTFPTLTPSQIQAKIDASTADLSIMFNHPRIAAAYMDDWHAKASVDKVPNDAPEGVATVEKGCRDLRLRKVARFYHVESDYYDWTLQRRMLRLVAPSTAHLCKSVIMENTHFTQTDPTNSKYYCVIVQYVSKLNTQKLINFVYGMNQNKPDRKLSKKDFNLRVADESMTMEITGHTQNGVSPIGMKVQLPIILSGGVTILQPPVFYMGGGHIDWKLALPVHEFIHATKCFVVDTS</sequence>
<dbReference type="CDD" id="cd04332">
    <property type="entry name" value="YbaK_like"/>
    <property type="match status" value="1"/>
</dbReference>